<dbReference type="EMBL" id="CAJPWZ010000709">
    <property type="protein sequence ID" value="CAG2199066.1"/>
    <property type="molecule type" value="Genomic_DNA"/>
</dbReference>
<evidence type="ECO:0000259" key="3">
    <source>
        <dbReference type="PROSITE" id="PS50119"/>
    </source>
</evidence>
<keyword evidence="1" id="KW-0479">Metal-binding</keyword>
<evidence type="ECO:0000313" key="4">
    <source>
        <dbReference type="EMBL" id="CAG2199066.1"/>
    </source>
</evidence>
<protein>
    <submittedName>
        <fullName evidence="4">TRIM45</fullName>
    </submittedName>
</protein>
<dbReference type="SUPFAM" id="SSF57845">
    <property type="entry name" value="B-box zinc-binding domain"/>
    <property type="match status" value="1"/>
</dbReference>
<dbReference type="PROSITE" id="PS50119">
    <property type="entry name" value="ZF_BBOX"/>
    <property type="match status" value="1"/>
</dbReference>
<accession>A0A8S3QXN6</accession>
<dbReference type="GO" id="GO:0008270">
    <property type="term" value="F:zinc ion binding"/>
    <property type="evidence" value="ECO:0007669"/>
    <property type="project" value="UniProtKB-KW"/>
</dbReference>
<evidence type="ECO:0000256" key="1">
    <source>
        <dbReference type="PROSITE-ProRule" id="PRU00024"/>
    </source>
</evidence>
<name>A0A8S3QXN6_MYTED</name>
<dbReference type="AlphaFoldDB" id="A0A8S3QXN6"/>
<sequence length="944" mass="109096">MRMDCVVFPDIYRITSVANRTIDVFATISETLEVNLNSETADFPDQQIHSIMKKLMAYRQNMEFPEINKLFNLLTGMVLGVVGAHETACESYKKSFTERIQNKIVKLVSSSDSILPIPTFDQIKTSEYYVKVDEMNKLLRTHTYIYKELQRQQEMRWIAESKVQKYELCLKTAELSRKHLADKLSSKDLRSRENSIQQLQRTLNDKKLKAAETAKIYQTLISKEKITRNALRLLENDLLDDIRFNLTDRIHSGLVSMKYILAAHTNKLYEVLPHIDDFDCRLAAESIIEKISSKYQFSSPQEFHTVNGFKAKLPDTQFVSYKSAMQMMKEQPSKATNEQRNNNSMSVYNQQKGRKKRKCTGKMSTPQTCFQHSSEEIRFFCEECHVFVCDDCVSGQGKHIRCKKIKLREYGNKNKNCLIGSVEEITSKKLPHIKRTLELAKNVKGSFNKSMDENIADVRSKTQMIKAIIDELQKENIRALEESRLKGNMKFDEFINYHQKRYSELTHITEEIQQQKSDILPSDVVKYDFELKKNLNIEHDSETIPKLEPSCFEIAQQYLEKEFYQDIFLCKHIPENEKTESCAHEMEKEERSSSPYYLEPVSHAKETNSDFTVNEKITTKNFEENSSDIYVSKSTVTGASASYNKELSYTIIKKFECKKSITFIVPKTNVYEAWVIGMDISEINLKQQEPKFTTLVPHIDGEPITAGKCKKHGLLIGLRNKKSTKLLQEMTGTQRRTSVMNKLVSHIPAHYQNLSAICTVSTQEKNKDIALLLRDYQLPGSKEKGAVIQWFSDKKSKTNELNISNNIEIENPVYMDEYTNGNICITCAPDDKSSWIQLLDKQGNHKMRYPPKNEKSFADNIVYSFIGAGFLRDGRITILDRVSFRQHLLDDSGKLIKIDQYQNQPSSFAVDIHDNIWIGFDDGTVQVMEYKDADGWYEDVEIKG</sequence>
<proteinExistence type="predicted"/>
<feature type="domain" description="B box-type" evidence="3">
    <location>
        <begin position="364"/>
        <end position="407"/>
    </location>
</feature>
<keyword evidence="1" id="KW-0863">Zinc-finger</keyword>
<dbReference type="Gene3D" id="3.30.160.60">
    <property type="entry name" value="Classic Zinc Finger"/>
    <property type="match status" value="1"/>
</dbReference>
<dbReference type="Pfam" id="PF00643">
    <property type="entry name" value="zf-B_box"/>
    <property type="match status" value="1"/>
</dbReference>
<gene>
    <name evidence="4" type="ORF">MEDL_13802</name>
</gene>
<dbReference type="Proteomes" id="UP000683360">
    <property type="component" value="Unassembled WGS sequence"/>
</dbReference>
<keyword evidence="5" id="KW-1185">Reference proteome</keyword>
<keyword evidence="1" id="KW-0862">Zinc</keyword>
<comment type="caution">
    <text evidence="4">The sequence shown here is derived from an EMBL/GenBank/DDBJ whole genome shotgun (WGS) entry which is preliminary data.</text>
</comment>
<dbReference type="OrthoDB" id="290975at2759"/>
<feature type="compositionally biased region" description="Polar residues" evidence="2">
    <location>
        <begin position="333"/>
        <end position="351"/>
    </location>
</feature>
<organism evidence="4 5">
    <name type="scientific">Mytilus edulis</name>
    <name type="common">Blue mussel</name>
    <dbReference type="NCBI Taxonomy" id="6550"/>
    <lineage>
        <taxon>Eukaryota</taxon>
        <taxon>Metazoa</taxon>
        <taxon>Spiralia</taxon>
        <taxon>Lophotrochozoa</taxon>
        <taxon>Mollusca</taxon>
        <taxon>Bivalvia</taxon>
        <taxon>Autobranchia</taxon>
        <taxon>Pteriomorphia</taxon>
        <taxon>Mytilida</taxon>
        <taxon>Mytiloidea</taxon>
        <taxon>Mytilidae</taxon>
        <taxon>Mytilinae</taxon>
        <taxon>Mytilus</taxon>
    </lineage>
</organism>
<evidence type="ECO:0000313" key="5">
    <source>
        <dbReference type="Proteomes" id="UP000683360"/>
    </source>
</evidence>
<reference evidence="4" key="1">
    <citation type="submission" date="2021-03" db="EMBL/GenBank/DDBJ databases">
        <authorList>
            <person name="Bekaert M."/>
        </authorList>
    </citation>
    <scope>NUCLEOTIDE SEQUENCE</scope>
</reference>
<dbReference type="InterPro" id="IPR000315">
    <property type="entry name" value="Znf_B-box"/>
</dbReference>
<feature type="region of interest" description="Disordered" evidence="2">
    <location>
        <begin position="331"/>
        <end position="359"/>
    </location>
</feature>
<evidence type="ECO:0000256" key="2">
    <source>
        <dbReference type="SAM" id="MobiDB-lite"/>
    </source>
</evidence>